<dbReference type="InterPro" id="IPR051401">
    <property type="entry name" value="GtrA_CellWall_Glycosyl"/>
</dbReference>
<sequence length="153" mass="17303">MLNTFGLQLSKFVVVGLINTFVDLLGFNLLRKSTKMKAIVASYISSTIAMINSYILNKYWTFESQQTGASAATEAAKFFFSTVIGIYVIHNGIVWIFSEKFTFFSKIAYAITSRLPILNKLSQRFVYDNVAKVAGIAGSLAWNFVLYKFWVFK</sequence>
<dbReference type="PANTHER" id="PTHR38459">
    <property type="entry name" value="PROPHAGE BACTOPRENOL-LINKED GLUCOSE TRANSLOCASE HOMOLOG"/>
    <property type="match status" value="1"/>
</dbReference>
<dbReference type="AlphaFoldDB" id="A0A7C4TLC3"/>
<evidence type="ECO:0000259" key="7">
    <source>
        <dbReference type="Pfam" id="PF04138"/>
    </source>
</evidence>
<feature type="transmembrane region" description="Helical" evidence="6">
    <location>
        <begin position="12"/>
        <end position="31"/>
    </location>
</feature>
<keyword evidence="5 6" id="KW-0472">Membrane</keyword>
<evidence type="ECO:0000256" key="6">
    <source>
        <dbReference type="SAM" id="Phobius"/>
    </source>
</evidence>
<keyword evidence="3 6" id="KW-0812">Transmembrane</keyword>
<dbReference type="GO" id="GO:0000271">
    <property type="term" value="P:polysaccharide biosynthetic process"/>
    <property type="evidence" value="ECO:0007669"/>
    <property type="project" value="InterPro"/>
</dbReference>
<comment type="subcellular location">
    <subcellularLocation>
        <location evidence="1">Membrane</location>
        <topology evidence="1">Multi-pass membrane protein</topology>
    </subcellularLocation>
</comment>
<keyword evidence="4 6" id="KW-1133">Transmembrane helix</keyword>
<reference evidence="8" key="1">
    <citation type="journal article" date="2020" name="mSystems">
        <title>Genome- and Community-Level Interaction Insights into Carbon Utilization and Element Cycling Functions of Hydrothermarchaeota in Hydrothermal Sediment.</title>
        <authorList>
            <person name="Zhou Z."/>
            <person name="Liu Y."/>
            <person name="Xu W."/>
            <person name="Pan J."/>
            <person name="Luo Z.H."/>
            <person name="Li M."/>
        </authorList>
    </citation>
    <scope>NUCLEOTIDE SEQUENCE [LARGE SCALE GENOMIC DNA]</scope>
    <source>
        <strain evidence="8">SpSt-417</strain>
    </source>
</reference>
<dbReference type="Pfam" id="PF04138">
    <property type="entry name" value="GtrA_DPMS_TM"/>
    <property type="match status" value="1"/>
</dbReference>
<dbReference type="PANTHER" id="PTHR38459:SF1">
    <property type="entry name" value="PROPHAGE BACTOPRENOL-LINKED GLUCOSE TRANSLOCASE HOMOLOG"/>
    <property type="match status" value="1"/>
</dbReference>
<evidence type="ECO:0000256" key="2">
    <source>
        <dbReference type="ARBA" id="ARBA00009399"/>
    </source>
</evidence>
<feature type="domain" description="GtrA/DPMS transmembrane" evidence="7">
    <location>
        <begin position="11"/>
        <end position="152"/>
    </location>
</feature>
<dbReference type="GO" id="GO:0005886">
    <property type="term" value="C:plasma membrane"/>
    <property type="evidence" value="ECO:0007669"/>
    <property type="project" value="TreeGrafter"/>
</dbReference>
<comment type="similarity">
    <text evidence="2">Belongs to the GtrA family.</text>
</comment>
<feature type="transmembrane region" description="Helical" evidence="6">
    <location>
        <begin position="38"/>
        <end position="56"/>
    </location>
</feature>
<evidence type="ECO:0000256" key="4">
    <source>
        <dbReference type="ARBA" id="ARBA00022989"/>
    </source>
</evidence>
<dbReference type="EMBL" id="DSRT01000026">
    <property type="protein sequence ID" value="HGW29392.1"/>
    <property type="molecule type" value="Genomic_DNA"/>
</dbReference>
<proteinExistence type="inferred from homology"/>
<feature type="transmembrane region" description="Helical" evidence="6">
    <location>
        <begin position="130"/>
        <end position="150"/>
    </location>
</feature>
<dbReference type="InterPro" id="IPR007267">
    <property type="entry name" value="GtrA_DPMS_TM"/>
</dbReference>
<gene>
    <name evidence="8" type="ORF">ENR63_00485</name>
</gene>
<name>A0A7C4TLC3_UNCKA</name>
<comment type="caution">
    <text evidence="8">The sequence shown here is derived from an EMBL/GenBank/DDBJ whole genome shotgun (WGS) entry which is preliminary data.</text>
</comment>
<evidence type="ECO:0000256" key="3">
    <source>
        <dbReference type="ARBA" id="ARBA00022692"/>
    </source>
</evidence>
<evidence type="ECO:0000256" key="5">
    <source>
        <dbReference type="ARBA" id="ARBA00023136"/>
    </source>
</evidence>
<protein>
    <submittedName>
        <fullName evidence="8">GtrA family protein</fullName>
    </submittedName>
</protein>
<organism evidence="8">
    <name type="scientific">candidate division WWE3 bacterium</name>
    <dbReference type="NCBI Taxonomy" id="2053526"/>
    <lineage>
        <taxon>Bacteria</taxon>
        <taxon>Katanobacteria</taxon>
    </lineage>
</organism>
<feature type="transmembrane region" description="Helical" evidence="6">
    <location>
        <begin position="76"/>
        <end position="97"/>
    </location>
</feature>
<evidence type="ECO:0000313" key="8">
    <source>
        <dbReference type="EMBL" id="HGW29392.1"/>
    </source>
</evidence>
<accession>A0A7C4TLC3</accession>
<evidence type="ECO:0000256" key="1">
    <source>
        <dbReference type="ARBA" id="ARBA00004141"/>
    </source>
</evidence>